<dbReference type="AlphaFoldDB" id="A0AAE0KU31"/>
<dbReference type="Pfam" id="PF00642">
    <property type="entry name" value="zf-CCCH"/>
    <property type="match status" value="2"/>
</dbReference>
<dbReference type="GO" id="GO:0008270">
    <property type="term" value="F:zinc ion binding"/>
    <property type="evidence" value="ECO:0007669"/>
    <property type="project" value="UniProtKB-KW"/>
</dbReference>
<evidence type="ECO:0000256" key="1">
    <source>
        <dbReference type="ARBA" id="ARBA00022723"/>
    </source>
</evidence>
<comment type="caution">
    <text evidence="8">The sequence shown here is derived from an EMBL/GenBank/DDBJ whole genome shotgun (WGS) entry which is preliminary data.</text>
</comment>
<dbReference type="InterPro" id="IPR050974">
    <property type="entry name" value="Plant_ZF_CCCH"/>
</dbReference>
<keyword evidence="1 5" id="KW-0479">Metal-binding</keyword>
<evidence type="ECO:0000256" key="2">
    <source>
        <dbReference type="ARBA" id="ARBA00022771"/>
    </source>
</evidence>
<evidence type="ECO:0000313" key="8">
    <source>
        <dbReference type="EMBL" id="KAK3260761.1"/>
    </source>
</evidence>
<dbReference type="Proteomes" id="UP001190700">
    <property type="component" value="Unassembled WGS sequence"/>
</dbReference>
<keyword evidence="2 5" id="KW-0863">Zinc-finger</keyword>
<gene>
    <name evidence="8" type="ORF">CYMTET_30303</name>
</gene>
<evidence type="ECO:0000256" key="4">
    <source>
        <dbReference type="ARBA" id="ARBA00023125"/>
    </source>
</evidence>
<keyword evidence="9" id="KW-1185">Reference proteome</keyword>
<dbReference type="SUPFAM" id="SSF90229">
    <property type="entry name" value="CCCH zinc finger"/>
    <property type="match status" value="2"/>
</dbReference>
<keyword evidence="3 5" id="KW-0862">Zinc</keyword>
<reference evidence="8 9" key="1">
    <citation type="journal article" date="2015" name="Genome Biol. Evol.">
        <title>Comparative Genomics of a Bacterivorous Green Alga Reveals Evolutionary Causalities and Consequences of Phago-Mixotrophic Mode of Nutrition.</title>
        <authorList>
            <person name="Burns J.A."/>
            <person name="Paasch A."/>
            <person name="Narechania A."/>
            <person name="Kim E."/>
        </authorList>
    </citation>
    <scope>NUCLEOTIDE SEQUENCE [LARGE SCALE GENOMIC DNA]</scope>
    <source>
        <strain evidence="8 9">PLY_AMNH</strain>
    </source>
</reference>
<dbReference type="EMBL" id="LGRX02017444">
    <property type="protein sequence ID" value="KAK3260761.1"/>
    <property type="molecule type" value="Genomic_DNA"/>
</dbReference>
<dbReference type="InterPro" id="IPR036855">
    <property type="entry name" value="Znf_CCCH_sf"/>
</dbReference>
<dbReference type="PROSITE" id="PS50103">
    <property type="entry name" value="ZF_C3H1"/>
    <property type="match status" value="2"/>
</dbReference>
<dbReference type="PANTHER" id="PTHR12506">
    <property type="entry name" value="PROTEIN PHOSPHATASE RELATED"/>
    <property type="match status" value="1"/>
</dbReference>
<feature type="domain" description="C3H1-type" evidence="7">
    <location>
        <begin position="100"/>
        <end position="128"/>
    </location>
</feature>
<keyword evidence="4" id="KW-0238">DNA-binding</keyword>
<dbReference type="PANTHER" id="PTHR12506:SF50">
    <property type="entry name" value="ZINC FINGER CCCH DOMAIN-CONTAINING PROTEIN 26"/>
    <property type="match status" value="1"/>
</dbReference>
<dbReference type="GO" id="GO:0003677">
    <property type="term" value="F:DNA binding"/>
    <property type="evidence" value="ECO:0007669"/>
    <property type="project" value="UniProtKB-KW"/>
</dbReference>
<evidence type="ECO:0000256" key="6">
    <source>
        <dbReference type="SAM" id="MobiDB-lite"/>
    </source>
</evidence>
<evidence type="ECO:0000259" key="7">
    <source>
        <dbReference type="PROSITE" id="PS50103"/>
    </source>
</evidence>
<sequence length="133" mass="14009">MGLGRVCEGALAELEEPPRTAPSGEALSNDPGGAATGGGKTVTATPLLPPPPATVWPQRPTEPDCKFYLSTGMCKFGPSCKYHHPPGFEVEYNACGLPLRPGVELCGFYQRTGSCKFGAACRFDHPAPKRSTS</sequence>
<proteinExistence type="predicted"/>
<dbReference type="GO" id="GO:0003729">
    <property type="term" value="F:mRNA binding"/>
    <property type="evidence" value="ECO:0007669"/>
    <property type="project" value="UniProtKB-ARBA"/>
</dbReference>
<feature type="zinc finger region" description="C3H1-type" evidence="5">
    <location>
        <begin position="100"/>
        <end position="128"/>
    </location>
</feature>
<protein>
    <recommendedName>
        <fullName evidence="7">C3H1-type domain-containing protein</fullName>
    </recommendedName>
</protein>
<evidence type="ECO:0000256" key="3">
    <source>
        <dbReference type="ARBA" id="ARBA00022833"/>
    </source>
</evidence>
<dbReference type="InterPro" id="IPR000571">
    <property type="entry name" value="Znf_CCCH"/>
</dbReference>
<name>A0AAE0KU31_9CHLO</name>
<evidence type="ECO:0000256" key="5">
    <source>
        <dbReference type="PROSITE-ProRule" id="PRU00723"/>
    </source>
</evidence>
<feature type="region of interest" description="Disordered" evidence="6">
    <location>
        <begin position="13"/>
        <end position="58"/>
    </location>
</feature>
<feature type="domain" description="C3H1-type" evidence="7">
    <location>
        <begin position="59"/>
        <end position="87"/>
    </location>
</feature>
<dbReference type="Gene3D" id="4.10.1000.10">
    <property type="entry name" value="Zinc finger, CCCH-type"/>
    <property type="match status" value="1"/>
</dbReference>
<accession>A0AAE0KU31</accession>
<organism evidence="8 9">
    <name type="scientific">Cymbomonas tetramitiformis</name>
    <dbReference type="NCBI Taxonomy" id="36881"/>
    <lineage>
        <taxon>Eukaryota</taxon>
        <taxon>Viridiplantae</taxon>
        <taxon>Chlorophyta</taxon>
        <taxon>Pyramimonadophyceae</taxon>
        <taxon>Pyramimonadales</taxon>
        <taxon>Pyramimonadaceae</taxon>
        <taxon>Cymbomonas</taxon>
    </lineage>
</organism>
<feature type="zinc finger region" description="C3H1-type" evidence="5">
    <location>
        <begin position="59"/>
        <end position="87"/>
    </location>
</feature>
<evidence type="ECO:0000313" key="9">
    <source>
        <dbReference type="Proteomes" id="UP001190700"/>
    </source>
</evidence>
<dbReference type="SMART" id="SM00356">
    <property type="entry name" value="ZnF_C3H1"/>
    <property type="match status" value="2"/>
</dbReference>